<evidence type="ECO:0000313" key="2">
    <source>
        <dbReference type="EMBL" id="KAK5964558.1"/>
    </source>
</evidence>
<organism evidence="2 3">
    <name type="scientific">Trichostrongylus colubriformis</name>
    <name type="common">Black scour worm</name>
    <dbReference type="NCBI Taxonomy" id="6319"/>
    <lineage>
        <taxon>Eukaryota</taxon>
        <taxon>Metazoa</taxon>
        <taxon>Ecdysozoa</taxon>
        <taxon>Nematoda</taxon>
        <taxon>Chromadorea</taxon>
        <taxon>Rhabditida</taxon>
        <taxon>Rhabditina</taxon>
        <taxon>Rhabditomorpha</taxon>
        <taxon>Strongyloidea</taxon>
        <taxon>Trichostrongylidae</taxon>
        <taxon>Trichostrongylus</taxon>
    </lineage>
</organism>
<protein>
    <submittedName>
        <fullName evidence="2">Uncharacterized protein</fullName>
    </submittedName>
</protein>
<proteinExistence type="predicted"/>
<sequence>MMNLMIPTIPRGSISTIRERFTNELGYGNYSKSTNLPAVDVLLFLTFIVYNACSWEPILDEGPCVFEATEHQSSSNSSLQNVVCSTPLTPTELVAPSRRISRYHASNFGNANNSFTSTPESAFPQNGATLSESLASLTVDDDDPYGSHADRSRSFIGRTDSAKSLSPFCARLATDPTSKGKLRDRVLRKLHSKSRSNAVSRSILPRSNLGKESLAVRNLVPEKPEIVEESIMMSDDIVVVNKNNDAINEISANRGKLAQGDVEPDVITIDSSSSDEDLKPPSGAADSIEATSRRSNRAEEVKVIKTVSKSSHDTTGVLESKLANLDKLTSRPLALPDGGEKLLQHIEDLSKEIEIRKQRPKSIKNVATETTAEQQPAAFPVFNERRPLPPSLLDVLMDAQRLVYHNIPEKALVELHKSLTSQPDAQQLTETPEGLTVPLKEHQMSGLTWMKWRESLAPRGGTLGKSLHIILHFNHLLLPSYFIY</sequence>
<keyword evidence="3" id="KW-1185">Reference proteome</keyword>
<comment type="caution">
    <text evidence="2">The sequence shown here is derived from an EMBL/GenBank/DDBJ whole genome shotgun (WGS) entry which is preliminary data.</text>
</comment>
<name>A0AAN8F3H5_TRICO</name>
<evidence type="ECO:0000256" key="1">
    <source>
        <dbReference type="SAM" id="MobiDB-lite"/>
    </source>
</evidence>
<gene>
    <name evidence="2" type="ORF">GCK32_009163</name>
</gene>
<dbReference type="EMBL" id="WIXE01025657">
    <property type="protein sequence ID" value="KAK5964558.1"/>
    <property type="molecule type" value="Genomic_DNA"/>
</dbReference>
<evidence type="ECO:0000313" key="3">
    <source>
        <dbReference type="Proteomes" id="UP001331761"/>
    </source>
</evidence>
<reference evidence="2 3" key="1">
    <citation type="submission" date="2019-10" db="EMBL/GenBank/DDBJ databases">
        <title>Assembly and Annotation for the nematode Trichostrongylus colubriformis.</title>
        <authorList>
            <person name="Martin J."/>
        </authorList>
    </citation>
    <scope>NUCLEOTIDE SEQUENCE [LARGE SCALE GENOMIC DNA]</scope>
    <source>
        <strain evidence="2">G859</strain>
        <tissue evidence="2">Whole worm</tissue>
    </source>
</reference>
<dbReference type="Proteomes" id="UP001331761">
    <property type="component" value="Unassembled WGS sequence"/>
</dbReference>
<dbReference type="AlphaFoldDB" id="A0AAN8F3H5"/>
<feature type="region of interest" description="Disordered" evidence="1">
    <location>
        <begin position="268"/>
        <end position="295"/>
    </location>
</feature>
<accession>A0AAN8F3H5</accession>